<proteinExistence type="predicted"/>
<evidence type="ECO:0000313" key="2">
    <source>
        <dbReference type="EMBL" id="KAK4264119.1"/>
    </source>
</evidence>
<dbReference type="AlphaFoldDB" id="A0AAE1J9L0"/>
<keyword evidence="3" id="KW-1185">Reference proteome</keyword>
<evidence type="ECO:0000256" key="1">
    <source>
        <dbReference type="SAM" id="MobiDB-lite"/>
    </source>
</evidence>
<protein>
    <submittedName>
        <fullName evidence="2">Uncharacterized protein</fullName>
    </submittedName>
</protein>
<sequence>MEESWETGFSQYPDMDYAQEFRGCRTMMNLEEEVDEEFLGNIVEKPDPVRSEIISSSQRDETENNDHLLSPRAFVLSFDNSKVEPIITKQDEHTTLKHRFLSKRIRARHNAEPMSKKKRRSLE</sequence>
<reference evidence="2" key="1">
    <citation type="submission" date="2023-10" db="EMBL/GenBank/DDBJ databases">
        <title>Chromosome-level genome of the transformable northern wattle, Acacia crassicarpa.</title>
        <authorList>
            <person name="Massaro I."/>
            <person name="Sinha N.R."/>
            <person name="Poethig S."/>
            <person name="Leichty A.R."/>
        </authorList>
    </citation>
    <scope>NUCLEOTIDE SEQUENCE</scope>
    <source>
        <strain evidence="2">Acra3RX</strain>
        <tissue evidence="2">Leaf</tissue>
    </source>
</reference>
<comment type="caution">
    <text evidence="2">The sequence shown here is derived from an EMBL/GenBank/DDBJ whole genome shotgun (WGS) entry which is preliminary data.</text>
</comment>
<organism evidence="2 3">
    <name type="scientific">Acacia crassicarpa</name>
    <name type="common">northern wattle</name>
    <dbReference type="NCBI Taxonomy" id="499986"/>
    <lineage>
        <taxon>Eukaryota</taxon>
        <taxon>Viridiplantae</taxon>
        <taxon>Streptophyta</taxon>
        <taxon>Embryophyta</taxon>
        <taxon>Tracheophyta</taxon>
        <taxon>Spermatophyta</taxon>
        <taxon>Magnoliopsida</taxon>
        <taxon>eudicotyledons</taxon>
        <taxon>Gunneridae</taxon>
        <taxon>Pentapetalae</taxon>
        <taxon>rosids</taxon>
        <taxon>fabids</taxon>
        <taxon>Fabales</taxon>
        <taxon>Fabaceae</taxon>
        <taxon>Caesalpinioideae</taxon>
        <taxon>mimosoid clade</taxon>
        <taxon>Acacieae</taxon>
        <taxon>Acacia</taxon>
    </lineage>
</organism>
<dbReference type="Proteomes" id="UP001293593">
    <property type="component" value="Unassembled WGS sequence"/>
</dbReference>
<feature type="compositionally biased region" description="Basic and acidic residues" evidence="1">
    <location>
        <begin position="109"/>
        <end position="123"/>
    </location>
</feature>
<accession>A0AAE1J9L0</accession>
<gene>
    <name evidence="2" type="ORF">QN277_029452</name>
</gene>
<evidence type="ECO:0000313" key="3">
    <source>
        <dbReference type="Proteomes" id="UP001293593"/>
    </source>
</evidence>
<feature type="region of interest" description="Disordered" evidence="1">
    <location>
        <begin position="104"/>
        <end position="123"/>
    </location>
</feature>
<dbReference type="EMBL" id="JAWXYG010000009">
    <property type="protein sequence ID" value="KAK4264119.1"/>
    <property type="molecule type" value="Genomic_DNA"/>
</dbReference>
<name>A0AAE1J9L0_9FABA</name>